<evidence type="ECO:0000313" key="1">
    <source>
        <dbReference type="EMBL" id="KKN14738.1"/>
    </source>
</evidence>
<gene>
    <name evidence="1" type="ORF">LCGC14_0992910</name>
</gene>
<dbReference type="AlphaFoldDB" id="A0A0F9RBP6"/>
<sequence length="52" mass="6127">MDKTFEVRREDNCIWIRDMRKPGDWLTGDTVTHVVPEQAQELISALQEVLKQ</sequence>
<organism evidence="1">
    <name type="scientific">marine sediment metagenome</name>
    <dbReference type="NCBI Taxonomy" id="412755"/>
    <lineage>
        <taxon>unclassified sequences</taxon>
        <taxon>metagenomes</taxon>
        <taxon>ecological metagenomes</taxon>
    </lineage>
</organism>
<dbReference type="EMBL" id="LAZR01003787">
    <property type="protein sequence ID" value="KKN14738.1"/>
    <property type="molecule type" value="Genomic_DNA"/>
</dbReference>
<proteinExistence type="predicted"/>
<comment type="caution">
    <text evidence="1">The sequence shown here is derived from an EMBL/GenBank/DDBJ whole genome shotgun (WGS) entry which is preliminary data.</text>
</comment>
<name>A0A0F9RBP6_9ZZZZ</name>
<reference evidence="1" key="1">
    <citation type="journal article" date="2015" name="Nature">
        <title>Complex archaea that bridge the gap between prokaryotes and eukaryotes.</title>
        <authorList>
            <person name="Spang A."/>
            <person name="Saw J.H."/>
            <person name="Jorgensen S.L."/>
            <person name="Zaremba-Niedzwiedzka K."/>
            <person name="Martijn J."/>
            <person name="Lind A.E."/>
            <person name="van Eijk R."/>
            <person name="Schleper C."/>
            <person name="Guy L."/>
            <person name="Ettema T.J."/>
        </authorList>
    </citation>
    <scope>NUCLEOTIDE SEQUENCE</scope>
</reference>
<accession>A0A0F9RBP6</accession>
<protein>
    <submittedName>
        <fullName evidence="1">Uncharacterized protein</fullName>
    </submittedName>
</protein>